<name>A0ABT7A396_9ACTN</name>
<evidence type="ECO:0000313" key="1">
    <source>
        <dbReference type="EMBL" id="MDJ1135813.1"/>
    </source>
</evidence>
<comment type="caution">
    <text evidence="1">The sequence shown here is derived from an EMBL/GenBank/DDBJ whole genome shotgun (WGS) entry which is preliminary data.</text>
</comment>
<gene>
    <name evidence="1" type="ORF">NMN56_028480</name>
</gene>
<evidence type="ECO:0000313" key="2">
    <source>
        <dbReference type="Proteomes" id="UP001214441"/>
    </source>
</evidence>
<protein>
    <submittedName>
        <fullName evidence="1">Uncharacterized protein</fullName>
    </submittedName>
</protein>
<dbReference type="RefSeq" id="WP_274046508.1">
    <property type="nucleotide sequence ID" value="NZ_JANCPR020000032.1"/>
</dbReference>
<accession>A0ABT7A396</accession>
<proteinExistence type="predicted"/>
<dbReference type="EMBL" id="JANCPR020000032">
    <property type="protein sequence ID" value="MDJ1135813.1"/>
    <property type="molecule type" value="Genomic_DNA"/>
</dbReference>
<sequence length="41" mass="4268">MGYRWTVPTDHPAAAARAALGDALDGIGIVGEPRENVGMQC</sequence>
<reference evidence="1 2" key="1">
    <citation type="submission" date="2023-05" db="EMBL/GenBank/DDBJ databases">
        <title>Streptantibioticus silvisoli sp. nov., acidotolerant actinomycetes 1 from pine litter.</title>
        <authorList>
            <person name="Swiecimska M."/>
            <person name="Golinska P."/>
            <person name="Sangal V."/>
            <person name="Wachnowicz B."/>
            <person name="Goodfellow M."/>
        </authorList>
    </citation>
    <scope>NUCLEOTIDE SEQUENCE [LARGE SCALE GENOMIC DNA]</scope>
    <source>
        <strain evidence="1 2">DSM 42109</strain>
    </source>
</reference>
<organism evidence="1 2">
    <name type="scientific">Streptomyces iconiensis</name>
    <dbReference type="NCBI Taxonomy" id="1384038"/>
    <lineage>
        <taxon>Bacteria</taxon>
        <taxon>Bacillati</taxon>
        <taxon>Actinomycetota</taxon>
        <taxon>Actinomycetes</taxon>
        <taxon>Kitasatosporales</taxon>
        <taxon>Streptomycetaceae</taxon>
        <taxon>Streptomyces</taxon>
    </lineage>
</organism>
<keyword evidence="2" id="KW-1185">Reference proteome</keyword>
<dbReference type="Proteomes" id="UP001214441">
    <property type="component" value="Unassembled WGS sequence"/>
</dbReference>